<proteinExistence type="predicted"/>
<evidence type="ECO:0000313" key="1">
    <source>
        <dbReference type="EMBL" id="KAL2734323.1"/>
    </source>
</evidence>
<dbReference type="AlphaFoldDB" id="A0ABD2BNG8"/>
<protein>
    <submittedName>
        <fullName evidence="1">Uncharacterized protein</fullName>
    </submittedName>
</protein>
<keyword evidence="2" id="KW-1185">Reference proteome</keyword>
<sequence length="97" mass="11067">MSLKVDVGVRKKCLYSVTSRIFSQYARRHGLDVDHVREEDGKTSLQLSLSSSTPFHPSGFPLDLSEENSWETGKLWKSVSNKRMRSKIFFSAFKAPN</sequence>
<dbReference type="Proteomes" id="UP001607302">
    <property type="component" value="Unassembled WGS sequence"/>
</dbReference>
<name>A0ABD2BNG8_VESSQ</name>
<gene>
    <name evidence="1" type="ORF">V1478_004021</name>
</gene>
<dbReference type="EMBL" id="JAUDFV010000074">
    <property type="protein sequence ID" value="KAL2734323.1"/>
    <property type="molecule type" value="Genomic_DNA"/>
</dbReference>
<reference evidence="1 2" key="1">
    <citation type="journal article" date="2024" name="Ann. Entomol. Soc. Am.">
        <title>Genomic analyses of the southern and eastern yellowjacket wasps (Hymenoptera: Vespidae) reveal evolutionary signatures of social life.</title>
        <authorList>
            <person name="Catto M.A."/>
            <person name="Caine P.B."/>
            <person name="Orr S.E."/>
            <person name="Hunt B.G."/>
            <person name="Goodisman M.A.D."/>
        </authorList>
    </citation>
    <scope>NUCLEOTIDE SEQUENCE [LARGE SCALE GENOMIC DNA]</scope>
    <source>
        <strain evidence="1">233</strain>
        <tissue evidence="1">Head and thorax</tissue>
    </source>
</reference>
<evidence type="ECO:0000313" key="2">
    <source>
        <dbReference type="Proteomes" id="UP001607302"/>
    </source>
</evidence>
<comment type="caution">
    <text evidence="1">The sequence shown here is derived from an EMBL/GenBank/DDBJ whole genome shotgun (WGS) entry which is preliminary data.</text>
</comment>
<organism evidence="1 2">
    <name type="scientific">Vespula squamosa</name>
    <name type="common">Southern yellow jacket</name>
    <name type="synonym">Wasp</name>
    <dbReference type="NCBI Taxonomy" id="30214"/>
    <lineage>
        <taxon>Eukaryota</taxon>
        <taxon>Metazoa</taxon>
        <taxon>Ecdysozoa</taxon>
        <taxon>Arthropoda</taxon>
        <taxon>Hexapoda</taxon>
        <taxon>Insecta</taxon>
        <taxon>Pterygota</taxon>
        <taxon>Neoptera</taxon>
        <taxon>Endopterygota</taxon>
        <taxon>Hymenoptera</taxon>
        <taxon>Apocrita</taxon>
        <taxon>Aculeata</taxon>
        <taxon>Vespoidea</taxon>
        <taxon>Vespidae</taxon>
        <taxon>Vespinae</taxon>
        <taxon>Vespula</taxon>
    </lineage>
</organism>
<accession>A0ABD2BNG8</accession>